<sequence length="134" mass="14994">MQVILRAIVLLTLMWPVQATADEAAAREVIQSQLDAFQRDDFEEAFTYASPTIKGLFGTPDRFGQMVMNGYPMIWRPSASRFGVGEPDGDAWIQRVIFEDLRGRTHVAEYTLIETDEGWQINGVTLLPNTGVGT</sequence>
<feature type="chain" id="PRO_5015357556" description="DUF4864 domain-containing protein" evidence="1">
    <location>
        <begin position="22"/>
        <end position="134"/>
    </location>
</feature>
<dbReference type="OrthoDB" id="9130422at2"/>
<reference evidence="2 3" key="1">
    <citation type="submission" date="2018-03" db="EMBL/GenBank/DDBJ databases">
        <authorList>
            <person name="Keele B.F."/>
        </authorList>
    </citation>
    <scope>NUCLEOTIDE SEQUENCE [LARGE SCALE GENOMIC DNA]</scope>
    <source>
        <strain evidence="2 3">CeCT 8812</strain>
    </source>
</reference>
<keyword evidence="3" id="KW-1185">Reference proteome</keyword>
<proteinExistence type="predicted"/>
<dbReference type="Proteomes" id="UP000244932">
    <property type="component" value="Unassembled WGS sequence"/>
</dbReference>
<evidence type="ECO:0008006" key="4">
    <source>
        <dbReference type="Google" id="ProtNLM"/>
    </source>
</evidence>
<evidence type="ECO:0000313" key="2">
    <source>
        <dbReference type="EMBL" id="SPF30731.1"/>
    </source>
</evidence>
<dbReference type="RefSeq" id="WP_108783441.1">
    <property type="nucleotide sequence ID" value="NZ_OMKW01000004.1"/>
</dbReference>
<organism evidence="2 3">
    <name type="scientific">Pontivivens insulae</name>
    <dbReference type="NCBI Taxonomy" id="1639689"/>
    <lineage>
        <taxon>Bacteria</taxon>
        <taxon>Pseudomonadati</taxon>
        <taxon>Pseudomonadota</taxon>
        <taxon>Alphaproteobacteria</taxon>
        <taxon>Rhodobacterales</taxon>
        <taxon>Paracoccaceae</taxon>
        <taxon>Pontivivens</taxon>
    </lineage>
</organism>
<feature type="signal peptide" evidence="1">
    <location>
        <begin position="1"/>
        <end position="21"/>
    </location>
</feature>
<name>A0A2R8AER4_9RHOB</name>
<evidence type="ECO:0000313" key="3">
    <source>
        <dbReference type="Proteomes" id="UP000244932"/>
    </source>
</evidence>
<dbReference type="EMBL" id="OMKW01000004">
    <property type="protein sequence ID" value="SPF30731.1"/>
    <property type="molecule type" value="Genomic_DNA"/>
</dbReference>
<dbReference type="AlphaFoldDB" id="A0A2R8AER4"/>
<gene>
    <name evidence="2" type="ORF">POI8812_03073</name>
</gene>
<dbReference type="InterPro" id="IPR032347">
    <property type="entry name" value="DUF4864"/>
</dbReference>
<evidence type="ECO:0000256" key="1">
    <source>
        <dbReference type="SAM" id="SignalP"/>
    </source>
</evidence>
<protein>
    <recommendedName>
        <fullName evidence="4">DUF4864 domain-containing protein</fullName>
    </recommendedName>
</protein>
<dbReference type="Pfam" id="PF16156">
    <property type="entry name" value="DUF4864"/>
    <property type="match status" value="1"/>
</dbReference>
<accession>A0A2R8AER4</accession>
<keyword evidence="1" id="KW-0732">Signal</keyword>